<accession>A0ABV7CKI8</accession>
<sequence>MLEAILQQLDENLPEYQITLSPGENLPYERRAKLGAWQKLSFRRGKLDLTGMFAYLPIKVRNLLKRYGIVTEADIDVILNASGFAYGDQWPINELVHTSNEVLRFQRAKKPYIFLPQALGPFRNEQSIKYAKIIIEKSPLIFAREQDSYKYCREVAETASILISPDFTALVDVNVDSKFTTPTVCLIPNNKVVSKYNGDVAHKNKYHYIDFWCFVIDAFKSRGFQVVLLNHEGEEDFELCQAIMQKSKHQIFFKNGLNAKEVKVLLGQCHAVVSSRYHGCVSALTQGVPCLATSWSHKYEKLFEEYKLQENIVNFLNPIRETESKLGSFLDTLEKQSKIALIESKRVKEENKIMWSKVFQLVNSFMVDSKKGS</sequence>
<dbReference type="PANTHER" id="PTHR36836">
    <property type="entry name" value="COLANIC ACID BIOSYNTHESIS PROTEIN WCAK"/>
    <property type="match status" value="1"/>
</dbReference>
<reference evidence="3" key="1">
    <citation type="journal article" date="2019" name="Int. J. Syst. Evol. Microbiol.">
        <title>The Global Catalogue of Microorganisms (GCM) 10K type strain sequencing project: providing services to taxonomists for standard genome sequencing and annotation.</title>
        <authorList>
            <consortium name="The Broad Institute Genomics Platform"/>
            <consortium name="The Broad Institute Genome Sequencing Center for Infectious Disease"/>
            <person name="Wu L."/>
            <person name="Ma J."/>
        </authorList>
    </citation>
    <scope>NUCLEOTIDE SEQUENCE [LARGE SCALE GENOMIC DNA]</scope>
    <source>
        <strain evidence="3">KCTC 42730</strain>
    </source>
</reference>
<keyword evidence="2" id="KW-0808">Transferase</keyword>
<protein>
    <submittedName>
        <fullName evidence="2">Polysaccharide pyruvyl transferase family protein</fullName>
    </submittedName>
</protein>
<dbReference type="Pfam" id="PF04230">
    <property type="entry name" value="PS_pyruv_trans"/>
    <property type="match status" value="1"/>
</dbReference>
<gene>
    <name evidence="2" type="ORF">ACFOEE_11145</name>
</gene>
<organism evidence="2 3">
    <name type="scientific">Pseudoalteromonas fenneropenaei</name>
    <dbReference type="NCBI Taxonomy" id="1737459"/>
    <lineage>
        <taxon>Bacteria</taxon>
        <taxon>Pseudomonadati</taxon>
        <taxon>Pseudomonadota</taxon>
        <taxon>Gammaproteobacteria</taxon>
        <taxon>Alteromonadales</taxon>
        <taxon>Pseudoalteromonadaceae</taxon>
        <taxon>Pseudoalteromonas</taxon>
    </lineage>
</organism>
<dbReference type="GO" id="GO:0016740">
    <property type="term" value="F:transferase activity"/>
    <property type="evidence" value="ECO:0007669"/>
    <property type="project" value="UniProtKB-KW"/>
</dbReference>
<keyword evidence="3" id="KW-1185">Reference proteome</keyword>
<dbReference type="Proteomes" id="UP001595453">
    <property type="component" value="Unassembled WGS sequence"/>
</dbReference>
<comment type="caution">
    <text evidence="2">The sequence shown here is derived from an EMBL/GenBank/DDBJ whole genome shotgun (WGS) entry which is preliminary data.</text>
</comment>
<dbReference type="RefSeq" id="WP_377124188.1">
    <property type="nucleotide sequence ID" value="NZ_JBHRSD010000017.1"/>
</dbReference>
<dbReference type="EMBL" id="JBHRSD010000017">
    <property type="protein sequence ID" value="MFC3033078.1"/>
    <property type="molecule type" value="Genomic_DNA"/>
</dbReference>
<evidence type="ECO:0000313" key="2">
    <source>
        <dbReference type="EMBL" id="MFC3033078.1"/>
    </source>
</evidence>
<name>A0ABV7CKI8_9GAMM</name>
<evidence type="ECO:0000313" key="3">
    <source>
        <dbReference type="Proteomes" id="UP001595453"/>
    </source>
</evidence>
<dbReference type="PANTHER" id="PTHR36836:SF1">
    <property type="entry name" value="COLANIC ACID BIOSYNTHESIS PROTEIN WCAK"/>
    <property type="match status" value="1"/>
</dbReference>
<proteinExistence type="predicted"/>
<dbReference type="InterPro" id="IPR007345">
    <property type="entry name" value="Polysacch_pyruvyl_Trfase"/>
</dbReference>
<evidence type="ECO:0000259" key="1">
    <source>
        <dbReference type="Pfam" id="PF04230"/>
    </source>
</evidence>
<feature type="domain" description="Polysaccharide pyruvyl transferase" evidence="1">
    <location>
        <begin position="1"/>
        <end position="297"/>
    </location>
</feature>